<evidence type="ECO:0000313" key="2">
    <source>
        <dbReference type="Proteomes" id="UP000184076"/>
    </source>
</evidence>
<dbReference type="Pfam" id="PF20657">
    <property type="entry name" value="DUF6811"/>
    <property type="match status" value="1"/>
</dbReference>
<sequence>MVCQTLKAGADCAFMTKSGCGYNGGQCHQVVEQCEGCARIVEFPAGRFCMSYPNPSIKWKTGHCNFATHVKAPVTTAQAKINPLKASKRATKRK</sequence>
<evidence type="ECO:0000313" key="1">
    <source>
        <dbReference type="EMBL" id="SHF65781.1"/>
    </source>
</evidence>
<dbReference type="InterPro" id="IPR047766">
    <property type="entry name" value="PxxKW_fam"/>
</dbReference>
<dbReference type="OrthoDB" id="5387471at2"/>
<dbReference type="STRING" id="1121391.SAMN02745206_02424"/>
<organism evidence="1 2">
    <name type="scientific">Desulfacinum infernum DSM 9756</name>
    <dbReference type="NCBI Taxonomy" id="1121391"/>
    <lineage>
        <taxon>Bacteria</taxon>
        <taxon>Pseudomonadati</taxon>
        <taxon>Thermodesulfobacteriota</taxon>
        <taxon>Syntrophobacteria</taxon>
        <taxon>Syntrophobacterales</taxon>
        <taxon>Syntrophobacteraceae</taxon>
        <taxon>Desulfacinum</taxon>
    </lineage>
</organism>
<keyword evidence="2" id="KW-1185">Reference proteome</keyword>
<dbReference type="EMBL" id="FQVB01000023">
    <property type="protein sequence ID" value="SHF65781.1"/>
    <property type="molecule type" value="Genomic_DNA"/>
</dbReference>
<reference evidence="2" key="1">
    <citation type="submission" date="2016-11" db="EMBL/GenBank/DDBJ databases">
        <authorList>
            <person name="Varghese N."/>
            <person name="Submissions S."/>
        </authorList>
    </citation>
    <scope>NUCLEOTIDE SEQUENCE [LARGE SCALE GENOMIC DNA]</scope>
    <source>
        <strain evidence="2">DSM 9756</strain>
    </source>
</reference>
<dbReference type="NCBIfam" id="NF038144">
    <property type="entry name" value="PxxKW"/>
    <property type="match status" value="1"/>
</dbReference>
<gene>
    <name evidence="1" type="ORF">SAMN02745206_02424</name>
</gene>
<dbReference type="AlphaFoldDB" id="A0A1M5DFW7"/>
<protein>
    <submittedName>
        <fullName evidence="1">Uncharacterized protein</fullName>
    </submittedName>
</protein>
<proteinExistence type="predicted"/>
<dbReference type="RefSeq" id="WP_073039875.1">
    <property type="nucleotide sequence ID" value="NZ_FQVB01000023.1"/>
</dbReference>
<dbReference type="Proteomes" id="UP000184076">
    <property type="component" value="Unassembled WGS sequence"/>
</dbReference>
<name>A0A1M5DFW7_9BACT</name>
<accession>A0A1M5DFW7</accession>